<organism evidence="2 3">
    <name type="scientific">Streptomyces hyderabadensis</name>
    <dbReference type="NCBI Taxonomy" id="598549"/>
    <lineage>
        <taxon>Bacteria</taxon>
        <taxon>Bacillati</taxon>
        <taxon>Actinomycetota</taxon>
        <taxon>Actinomycetes</taxon>
        <taxon>Kitasatosporales</taxon>
        <taxon>Streptomycetaceae</taxon>
        <taxon>Streptomyces</taxon>
    </lineage>
</organism>
<gene>
    <name evidence="2" type="ORF">GCM10023257_05160</name>
</gene>
<comment type="caution">
    <text evidence="2">The sequence shown here is derived from an EMBL/GenBank/DDBJ whole genome shotgun (WGS) entry which is preliminary data.</text>
</comment>
<feature type="compositionally biased region" description="Basic and acidic residues" evidence="1">
    <location>
        <begin position="87"/>
        <end position="116"/>
    </location>
</feature>
<proteinExistence type="predicted"/>
<name>A0ABP9HJ23_9ACTN</name>
<evidence type="ECO:0000313" key="2">
    <source>
        <dbReference type="EMBL" id="GAA4971895.1"/>
    </source>
</evidence>
<evidence type="ECO:0000313" key="3">
    <source>
        <dbReference type="Proteomes" id="UP001500610"/>
    </source>
</evidence>
<evidence type="ECO:0000256" key="1">
    <source>
        <dbReference type="SAM" id="MobiDB-lite"/>
    </source>
</evidence>
<accession>A0ABP9HJ23</accession>
<feature type="region of interest" description="Disordered" evidence="1">
    <location>
        <begin position="1"/>
        <end position="116"/>
    </location>
</feature>
<protein>
    <submittedName>
        <fullName evidence="2">Uncharacterized protein</fullName>
    </submittedName>
</protein>
<dbReference type="Proteomes" id="UP001500610">
    <property type="component" value="Unassembled WGS sequence"/>
</dbReference>
<keyword evidence="3" id="KW-1185">Reference proteome</keyword>
<sequence length="116" mass="12076">MAGGTEGLRIGALTGEGERGPGSAGTGSYGRRPVGPGPGGTEVRRDGGPGWAVVRWDRGPVGPRVCGSGPSRGQGETGPGFCRGRFLRTEPRWGRGPMEMEARRIEARRDRGATGM</sequence>
<dbReference type="EMBL" id="BAABIV010000002">
    <property type="protein sequence ID" value="GAA4971895.1"/>
    <property type="molecule type" value="Genomic_DNA"/>
</dbReference>
<reference evidence="3" key="1">
    <citation type="journal article" date="2019" name="Int. J. Syst. Evol. Microbiol.">
        <title>The Global Catalogue of Microorganisms (GCM) 10K type strain sequencing project: providing services to taxonomists for standard genome sequencing and annotation.</title>
        <authorList>
            <consortium name="The Broad Institute Genomics Platform"/>
            <consortium name="The Broad Institute Genome Sequencing Center for Infectious Disease"/>
            <person name="Wu L."/>
            <person name="Ma J."/>
        </authorList>
    </citation>
    <scope>NUCLEOTIDE SEQUENCE [LARGE SCALE GENOMIC DNA]</scope>
    <source>
        <strain evidence="3">JCM 17657</strain>
    </source>
</reference>